<proteinExistence type="predicted"/>
<evidence type="ECO:0000313" key="2">
    <source>
        <dbReference type="EMBL" id="CAK0793288.1"/>
    </source>
</evidence>
<accession>A0ABN9PM12</accession>
<reference evidence="2" key="1">
    <citation type="submission" date="2023-10" db="EMBL/GenBank/DDBJ databases">
        <authorList>
            <person name="Chen Y."/>
            <person name="Shah S."/>
            <person name="Dougan E. K."/>
            <person name="Thang M."/>
            <person name="Chan C."/>
        </authorList>
    </citation>
    <scope>NUCLEOTIDE SEQUENCE [LARGE SCALE GENOMIC DNA]</scope>
</reference>
<evidence type="ECO:0000313" key="3">
    <source>
        <dbReference type="Proteomes" id="UP001189429"/>
    </source>
</evidence>
<comment type="caution">
    <text evidence="2">The sequence shown here is derived from an EMBL/GenBank/DDBJ whole genome shotgun (WGS) entry which is preliminary data.</text>
</comment>
<gene>
    <name evidence="2" type="ORF">PCOR1329_LOCUS3629</name>
</gene>
<protein>
    <submittedName>
        <fullName evidence="2">Uncharacterized protein</fullName>
    </submittedName>
</protein>
<organism evidence="2 3">
    <name type="scientific">Prorocentrum cordatum</name>
    <dbReference type="NCBI Taxonomy" id="2364126"/>
    <lineage>
        <taxon>Eukaryota</taxon>
        <taxon>Sar</taxon>
        <taxon>Alveolata</taxon>
        <taxon>Dinophyceae</taxon>
        <taxon>Prorocentrales</taxon>
        <taxon>Prorocentraceae</taxon>
        <taxon>Prorocentrum</taxon>
    </lineage>
</organism>
<sequence length="107" mass="11499">EELVAPLPVDPPPFGEGGRERAAQLRCGARGPRAPRAIRELRLPLPPDGRGRRPRRGANAYICGVCSSSSSSSKWWASQSYPRRRPGAAGESQECMDMASDVSCSCS</sequence>
<evidence type="ECO:0000256" key="1">
    <source>
        <dbReference type="SAM" id="MobiDB-lite"/>
    </source>
</evidence>
<keyword evidence="3" id="KW-1185">Reference proteome</keyword>
<dbReference type="Proteomes" id="UP001189429">
    <property type="component" value="Unassembled WGS sequence"/>
</dbReference>
<name>A0ABN9PM12_9DINO</name>
<dbReference type="EMBL" id="CAUYUJ010000933">
    <property type="protein sequence ID" value="CAK0793288.1"/>
    <property type="molecule type" value="Genomic_DNA"/>
</dbReference>
<feature type="region of interest" description="Disordered" evidence="1">
    <location>
        <begin position="69"/>
        <end position="94"/>
    </location>
</feature>
<feature type="non-terminal residue" evidence="2">
    <location>
        <position position="1"/>
    </location>
</feature>